<dbReference type="GeneID" id="111349433"/>
<organism evidence="14 15">
    <name type="scientific">Spodoptera litura</name>
    <name type="common">Asian cotton leafworm</name>
    <dbReference type="NCBI Taxonomy" id="69820"/>
    <lineage>
        <taxon>Eukaryota</taxon>
        <taxon>Metazoa</taxon>
        <taxon>Ecdysozoa</taxon>
        <taxon>Arthropoda</taxon>
        <taxon>Hexapoda</taxon>
        <taxon>Insecta</taxon>
        <taxon>Pterygota</taxon>
        <taxon>Neoptera</taxon>
        <taxon>Endopterygota</taxon>
        <taxon>Lepidoptera</taxon>
        <taxon>Glossata</taxon>
        <taxon>Ditrysia</taxon>
        <taxon>Noctuoidea</taxon>
        <taxon>Noctuidae</taxon>
        <taxon>Amphipyrinae</taxon>
        <taxon>Spodoptera</taxon>
    </lineage>
</organism>
<keyword evidence="9 13" id="KW-0472">Membrane</keyword>
<dbReference type="Proteomes" id="UP000301870">
    <property type="component" value="Chromosome 9"/>
</dbReference>
<evidence type="ECO:0000256" key="4">
    <source>
        <dbReference type="ARBA" id="ARBA00022461"/>
    </source>
</evidence>
<accession>A0A9J7DU12</accession>
<dbReference type="OrthoDB" id="5874059at2759"/>
<keyword evidence="11 12" id="KW-0407">Ion channel</keyword>
<reference evidence="15" key="1">
    <citation type="submission" date="2025-08" db="UniProtKB">
        <authorList>
            <consortium name="RefSeq"/>
        </authorList>
    </citation>
    <scope>IDENTIFICATION</scope>
    <source>
        <strain evidence="15">Ishihara</strain>
        <tissue evidence="15">Whole body</tissue>
    </source>
</reference>
<evidence type="ECO:0000256" key="8">
    <source>
        <dbReference type="ARBA" id="ARBA00023065"/>
    </source>
</evidence>
<feature type="transmembrane region" description="Helical" evidence="13">
    <location>
        <begin position="250"/>
        <end position="267"/>
    </location>
</feature>
<comment type="subcellular location">
    <subcellularLocation>
        <location evidence="1">Membrane</location>
        <topology evidence="1">Multi-pass membrane protein</topology>
    </subcellularLocation>
</comment>
<dbReference type="Pfam" id="PF00858">
    <property type="entry name" value="ASC"/>
    <property type="match status" value="1"/>
</dbReference>
<evidence type="ECO:0000256" key="6">
    <source>
        <dbReference type="ARBA" id="ARBA00022989"/>
    </source>
</evidence>
<name>A0A9J7DU12_SPOLT</name>
<evidence type="ECO:0000256" key="10">
    <source>
        <dbReference type="ARBA" id="ARBA00023201"/>
    </source>
</evidence>
<evidence type="ECO:0000256" key="5">
    <source>
        <dbReference type="ARBA" id="ARBA00022692"/>
    </source>
</evidence>
<dbReference type="KEGG" id="sliu:111349433"/>
<dbReference type="GO" id="GO:0005886">
    <property type="term" value="C:plasma membrane"/>
    <property type="evidence" value="ECO:0007669"/>
    <property type="project" value="TreeGrafter"/>
</dbReference>
<keyword evidence="14" id="KW-1185">Reference proteome</keyword>
<keyword evidence="4 12" id="KW-0894">Sodium channel</keyword>
<evidence type="ECO:0000256" key="1">
    <source>
        <dbReference type="ARBA" id="ARBA00004141"/>
    </source>
</evidence>
<proteinExistence type="inferred from homology"/>
<keyword evidence="3 12" id="KW-0813">Transport</keyword>
<keyword evidence="7" id="KW-0915">Sodium</keyword>
<protein>
    <submittedName>
        <fullName evidence="15">Degenerin del-1-like</fullName>
    </submittedName>
</protein>
<keyword evidence="8 12" id="KW-0406">Ion transport</keyword>
<dbReference type="PANTHER" id="PTHR11690">
    <property type="entry name" value="AMILORIDE-SENSITIVE SODIUM CHANNEL-RELATED"/>
    <property type="match status" value="1"/>
</dbReference>
<gene>
    <name evidence="15" type="primary">LOC111349433</name>
</gene>
<dbReference type="GO" id="GO:0015280">
    <property type="term" value="F:ligand-gated sodium channel activity"/>
    <property type="evidence" value="ECO:0007669"/>
    <property type="project" value="TreeGrafter"/>
</dbReference>
<evidence type="ECO:0000256" key="11">
    <source>
        <dbReference type="ARBA" id="ARBA00023303"/>
    </source>
</evidence>
<dbReference type="InterPro" id="IPR001873">
    <property type="entry name" value="ENaC"/>
</dbReference>
<dbReference type="PANTHER" id="PTHR11690:SF237">
    <property type="entry name" value="PICKPOCKET 16-RELATED"/>
    <property type="match status" value="1"/>
</dbReference>
<dbReference type="RefSeq" id="XP_022816304.1">
    <property type="nucleotide sequence ID" value="XM_022960536.1"/>
</dbReference>
<keyword evidence="5 12" id="KW-0812">Transmembrane</keyword>
<evidence type="ECO:0000313" key="14">
    <source>
        <dbReference type="Proteomes" id="UP000301870"/>
    </source>
</evidence>
<evidence type="ECO:0000256" key="3">
    <source>
        <dbReference type="ARBA" id="ARBA00022448"/>
    </source>
</evidence>
<dbReference type="Gene3D" id="1.10.287.770">
    <property type="entry name" value="YojJ-like"/>
    <property type="match status" value="1"/>
</dbReference>
<evidence type="ECO:0000256" key="7">
    <source>
        <dbReference type="ARBA" id="ARBA00023053"/>
    </source>
</evidence>
<keyword evidence="6 13" id="KW-1133">Transmembrane helix</keyword>
<evidence type="ECO:0000313" key="15">
    <source>
        <dbReference type="RefSeq" id="XP_022816304.1"/>
    </source>
</evidence>
<keyword evidence="10 12" id="KW-0739">Sodium transport</keyword>
<evidence type="ECO:0000256" key="9">
    <source>
        <dbReference type="ARBA" id="ARBA00023136"/>
    </source>
</evidence>
<dbReference type="AlphaFoldDB" id="A0A9J7DU12"/>
<comment type="similarity">
    <text evidence="2 12">Belongs to the amiloride-sensitive sodium channel (TC 1.A.6) family.</text>
</comment>
<sequence length="329" mass="38251">MARRDRAKRRWRRRTTDENLVSYKNLRNRCSRLCREAKRRYFDDNLANHNFADAWKFLRSVGIGKSPVIVSKDVDLISLNHHFSLSPVTLDSSTKSSTLLNLSSLPLPTCSPFNLCSVSEDDDQGTFAGFHQGCMTRLILRRVVNRCRCLPFDYTSKELDVEDFTICSWEHYICIYQTIEMIEVDIKDIISDSECYQRCDYVEYDSEVEFVKHQRHLTALNGTLSRVLVHFSQNTCMKYRREVLYTWDQMLANLGGIFGLCLGGSVISVIELIWFLLEVIYAVLCSFCKNYIAPKEKEKGKEKVFVITHKEMLSKKTSGKKLGKYKFMN</sequence>
<evidence type="ECO:0000256" key="13">
    <source>
        <dbReference type="SAM" id="Phobius"/>
    </source>
</evidence>
<evidence type="ECO:0000256" key="12">
    <source>
        <dbReference type="RuleBase" id="RU000679"/>
    </source>
</evidence>
<evidence type="ECO:0000256" key="2">
    <source>
        <dbReference type="ARBA" id="ARBA00007193"/>
    </source>
</evidence>